<dbReference type="GO" id="GO:0051287">
    <property type="term" value="F:NAD binding"/>
    <property type="evidence" value="ECO:0007669"/>
    <property type="project" value="InterPro"/>
</dbReference>
<comment type="caution">
    <text evidence="4">The sequence shown here is derived from an EMBL/GenBank/DDBJ whole genome shotgun (WGS) entry which is preliminary data.</text>
</comment>
<dbReference type="AlphaFoldDB" id="A0A1Y1RTD9"/>
<name>A0A1Y1RTD9_9SPIO</name>
<protein>
    <recommendedName>
        <fullName evidence="3">D-isomer specific 2-hydroxyacid dehydrogenase NAD-binding domain-containing protein</fullName>
    </recommendedName>
</protein>
<organism evidence="4 5">
    <name type="scientific">Marispirochaeta aestuarii</name>
    <dbReference type="NCBI Taxonomy" id="1963862"/>
    <lineage>
        <taxon>Bacteria</taxon>
        <taxon>Pseudomonadati</taxon>
        <taxon>Spirochaetota</taxon>
        <taxon>Spirochaetia</taxon>
        <taxon>Spirochaetales</taxon>
        <taxon>Spirochaetaceae</taxon>
        <taxon>Marispirochaeta</taxon>
    </lineage>
</organism>
<dbReference type="PANTHER" id="PTHR43333:SF1">
    <property type="entry name" value="D-ISOMER SPECIFIC 2-HYDROXYACID DEHYDROGENASE NAD-BINDING DOMAIN-CONTAINING PROTEIN"/>
    <property type="match status" value="1"/>
</dbReference>
<proteinExistence type="predicted"/>
<dbReference type="InterPro" id="IPR006140">
    <property type="entry name" value="D-isomer_DH_NAD-bd"/>
</dbReference>
<dbReference type="Gene3D" id="3.40.50.720">
    <property type="entry name" value="NAD(P)-binding Rossmann-like Domain"/>
    <property type="match status" value="2"/>
</dbReference>
<evidence type="ECO:0000313" key="5">
    <source>
        <dbReference type="Proteomes" id="UP000192343"/>
    </source>
</evidence>
<dbReference type="GO" id="GO:0016491">
    <property type="term" value="F:oxidoreductase activity"/>
    <property type="evidence" value="ECO:0007669"/>
    <property type="project" value="UniProtKB-KW"/>
</dbReference>
<dbReference type="SUPFAM" id="SSF51735">
    <property type="entry name" value="NAD(P)-binding Rossmann-fold domains"/>
    <property type="match status" value="1"/>
</dbReference>
<evidence type="ECO:0000259" key="3">
    <source>
        <dbReference type="Pfam" id="PF02826"/>
    </source>
</evidence>
<keyword evidence="1" id="KW-0560">Oxidoreductase</keyword>
<dbReference type="Pfam" id="PF02826">
    <property type="entry name" value="2-Hacid_dh_C"/>
    <property type="match status" value="1"/>
</dbReference>
<keyword evidence="2" id="KW-0520">NAD</keyword>
<reference evidence="4 5" key="1">
    <citation type="submission" date="2017-03" db="EMBL/GenBank/DDBJ databases">
        <title>Draft Genome sequence of Marispirochaeta sp. strain JC444.</title>
        <authorList>
            <person name="Shivani Y."/>
            <person name="Subhash Y."/>
            <person name="Sasikala C."/>
            <person name="Ramana C."/>
        </authorList>
    </citation>
    <scope>NUCLEOTIDE SEQUENCE [LARGE SCALE GENOMIC DNA]</scope>
    <source>
        <strain evidence="4 5">JC444</strain>
    </source>
</reference>
<sequence length="341" mass="37987">MKIALSLSGGRAIFYTQGVYRMKYLIYGTDPAKADDQLIDKIRSIAPGYEVVCGKTEKELSPYLADAEIAFREVDTELLLRMPALKWFQAWTAGVDHLLEDPRIMKSSFQISTASGIHPVAMTEHIFALLLTLSRGLQYSQDFRGQHKWKKVPSLRLFELEGKTMLILGAGAIGRRSATIARAFGMRVIAAKRRHLDRLGPFDEVVPWEGFREYLKTADVVLNILPLTPETEGLFGPGEFSLMHPESVFINVGRGKTVDTDALLEALEKGSIAGACLDVIDPEPLGNDSPAWKMDNLILTGHYAGVTPRYEERGNALFLSNLELYINGKEPANLVDRERGY</sequence>
<dbReference type="CDD" id="cd05300">
    <property type="entry name" value="2-Hacid_dh_1"/>
    <property type="match status" value="1"/>
</dbReference>
<evidence type="ECO:0000313" key="4">
    <source>
        <dbReference type="EMBL" id="ORC30693.1"/>
    </source>
</evidence>
<dbReference type="SUPFAM" id="SSF52283">
    <property type="entry name" value="Formate/glycerate dehydrogenase catalytic domain-like"/>
    <property type="match status" value="1"/>
</dbReference>
<dbReference type="EMBL" id="MWQY01000029">
    <property type="protein sequence ID" value="ORC30693.1"/>
    <property type="molecule type" value="Genomic_DNA"/>
</dbReference>
<dbReference type="Proteomes" id="UP000192343">
    <property type="component" value="Unassembled WGS sequence"/>
</dbReference>
<accession>A0A1Y1RTD9</accession>
<feature type="domain" description="D-isomer specific 2-hydroxyacid dehydrogenase NAD-binding" evidence="3">
    <location>
        <begin position="127"/>
        <end position="304"/>
    </location>
</feature>
<dbReference type="STRING" id="1963862.B4O97_17790"/>
<dbReference type="PANTHER" id="PTHR43333">
    <property type="entry name" value="2-HACID_DH_C DOMAIN-CONTAINING PROTEIN"/>
    <property type="match status" value="1"/>
</dbReference>
<evidence type="ECO:0000256" key="1">
    <source>
        <dbReference type="ARBA" id="ARBA00023002"/>
    </source>
</evidence>
<gene>
    <name evidence="4" type="ORF">B4O97_17790</name>
</gene>
<evidence type="ECO:0000256" key="2">
    <source>
        <dbReference type="ARBA" id="ARBA00023027"/>
    </source>
</evidence>
<keyword evidence="5" id="KW-1185">Reference proteome</keyword>
<dbReference type="InterPro" id="IPR036291">
    <property type="entry name" value="NAD(P)-bd_dom_sf"/>
</dbReference>